<keyword evidence="1" id="KW-0808">Transferase</keyword>
<feature type="compositionally biased region" description="Polar residues" evidence="7">
    <location>
        <begin position="63"/>
        <end position="77"/>
    </location>
</feature>
<proteinExistence type="predicted"/>
<accession>A0A4Q1BCU8</accession>
<protein>
    <recommendedName>
        <fullName evidence="12">Cytoplasmic protein</fullName>
    </recommendedName>
</protein>
<dbReference type="AlphaFoldDB" id="A0A4Q1BCU8"/>
<dbReference type="Pfam" id="PF17123">
    <property type="entry name" value="zf-RING_11"/>
    <property type="match status" value="1"/>
</dbReference>
<dbReference type="SUPFAM" id="SSF49879">
    <property type="entry name" value="SMAD/FHA domain"/>
    <property type="match status" value="1"/>
</dbReference>
<feature type="region of interest" description="Disordered" evidence="7">
    <location>
        <begin position="176"/>
        <end position="278"/>
    </location>
</feature>
<dbReference type="InParanoid" id="A0A4Q1BCU8"/>
<dbReference type="GO" id="GO:0006511">
    <property type="term" value="P:ubiquitin-dependent protein catabolic process"/>
    <property type="evidence" value="ECO:0007669"/>
    <property type="project" value="TreeGrafter"/>
</dbReference>
<dbReference type="EMBL" id="SDIL01000131">
    <property type="protein sequence ID" value="RXK35554.1"/>
    <property type="molecule type" value="Genomic_DNA"/>
</dbReference>
<dbReference type="GO" id="GO:0000151">
    <property type="term" value="C:ubiquitin ligase complex"/>
    <property type="evidence" value="ECO:0007669"/>
    <property type="project" value="TreeGrafter"/>
</dbReference>
<dbReference type="OrthoDB" id="687730at2759"/>
<dbReference type="PROSITE" id="PS50089">
    <property type="entry name" value="ZF_RING_2"/>
    <property type="match status" value="1"/>
</dbReference>
<dbReference type="GO" id="GO:0005829">
    <property type="term" value="C:cytosol"/>
    <property type="evidence" value="ECO:0007669"/>
    <property type="project" value="TreeGrafter"/>
</dbReference>
<dbReference type="GO" id="GO:0008270">
    <property type="term" value="F:zinc ion binding"/>
    <property type="evidence" value="ECO:0007669"/>
    <property type="project" value="UniProtKB-KW"/>
</dbReference>
<feature type="region of interest" description="Disordered" evidence="7">
    <location>
        <begin position="479"/>
        <end position="501"/>
    </location>
</feature>
<feature type="compositionally biased region" description="Polar residues" evidence="7">
    <location>
        <begin position="267"/>
        <end position="278"/>
    </location>
</feature>
<dbReference type="GO" id="GO:0032153">
    <property type="term" value="C:cell division site"/>
    <property type="evidence" value="ECO:0007669"/>
    <property type="project" value="TreeGrafter"/>
</dbReference>
<dbReference type="GO" id="GO:0061630">
    <property type="term" value="F:ubiquitin protein ligase activity"/>
    <property type="evidence" value="ECO:0007669"/>
    <property type="project" value="TreeGrafter"/>
</dbReference>
<evidence type="ECO:0000256" key="4">
    <source>
        <dbReference type="ARBA" id="ARBA00022786"/>
    </source>
</evidence>
<dbReference type="InterPro" id="IPR008984">
    <property type="entry name" value="SMAD_FHA_dom_sf"/>
</dbReference>
<keyword evidence="2" id="KW-0479">Metal-binding</keyword>
<feature type="compositionally biased region" description="Low complexity" evidence="7">
    <location>
        <begin position="45"/>
        <end position="62"/>
    </location>
</feature>
<dbReference type="InterPro" id="IPR013083">
    <property type="entry name" value="Znf_RING/FYVE/PHD"/>
</dbReference>
<evidence type="ECO:0008006" key="12">
    <source>
        <dbReference type="Google" id="ProtNLM"/>
    </source>
</evidence>
<keyword evidence="5" id="KW-0862">Zinc</keyword>
<dbReference type="SUPFAM" id="SSF57850">
    <property type="entry name" value="RING/U-box"/>
    <property type="match status" value="1"/>
</dbReference>
<keyword evidence="11" id="KW-1185">Reference proteome</keyword>
<dbReference type="Pfam" id="PF00498">
    <property type="entry name" value="FHA"/>
    <property type="match status" value="1"/>
</dbReference>
<keyword evidence="4" id="KW-0833">Ubl conjugation pathway</keyword>
<feature type="region of interest" description="Disordered" evidence="7">
    <location>
        <begin position="605"/>
        <end position="632"/>
    </location>
</feature>
<dbReference type="FunFam" id="3.30.40.10:FF:000646">
    <property type="entry name" value="Unplaced genomic scaffold supercont1.3, whole genome shotgun sequence"/>
    <property type="match status" value="1"/>
</dbReference>
<dbReference type="Gene3D" id="3.30.40.10">
    <property type="entry name" value="Zinc/RING finger domain, C3HC4 (zinc finger)"/>
    <property type="match status" value="1"/>
</dbReference>
<evidence type="ECO:0000259" key="8">
    <source>
        <dbReference type="PROSITE" id="PS50006"/>
    </source>
</evidence>
<dbReference type="VEuPathDB" id="FungiDB:TREMEDRAFT_69371"/>
<dbReference type="PANTHER" id="PTHR15067">
    <property type="entry name" value="E3 UBIQUITIN-PROTEIN LIGASE RNF8"/>
    <property type="match status" value="1"/>
</dbReference>
<feature type="compositionally biased region" description="Low complexity" evidence="7">
    <location>
        <begin position="149"/>
        <end position="162"/>
    </location>
</feature>
<feature type="compositionally biased region" description="Polar residues" evidence="7">
    <location>
        <begin position="196"/>
        <end position="232"/>
    </location>
</feature>
<organism evidence="10 11">
    <name type="scientific">Tremella mesenterica</name>
    <name type="common">Jelly fungus</name>
    <dbReference type="NCBI Taxonomy" id="5217"/>
    <lineage>
        <taxon>Eukaryota</taxon>
        <taxon>Fungi</taxon>
        <taxon>Dikarya</taxon>
        <taxon>Basidiomycota</taxon>
        <taxon>Agaricomycotina</taxon>
        <taxon>Tremellomycetes</taxon>
        <taxon>Tremellales</taxon>
        <taxon>Tremellaceae</taxon>
        <taxon>Tremella</taxon>
    </lineage>
</organism>
<feature type="region of interest" description="Disordered" evidence="7">
    <location>
        <begin position="118"/>
        <end position="164"/>
    </location>
</feature>
<feature type="domain" description="FHA" evidence="8">
    <location>
        <begin position="337"/>
        <end position="415"/>
    </location>
</feature>
<gene>
    <name evidence="10" type="ORF">M231_07186</name>
</gene>
<dbReference type="Gene3D" id="2.60.200.20">
    <property type="match status" value="1"/>
</dbReference>
<dbReference type="GO" id="GO:0016567">
    <property type="term" value="P:protein ubiquitination"/>
    <property type="evidence" value="ECO:0007669"/>
    <property type="project" value="TreeGrafter"/>
</dbReference>
<dbReference type="InterPro" id="IPR001841">
    <property type="entry name" value="Znf_RING"/>
</dbReference>
<evidence type="ECO:0000259" key="9">
    <source>
        <dbReference type="PROSITE" id="PS50089"/>
    </source>
</evidence>
<reference evidence="10 11" key="1">
    <citation type="submission" date="2016-06" db="EMBL/GenBank/DDBJ databases">
        <title>Evolution of pathogenesis and genome organization in the Tremellales.</title>
        <authorList>
            <person name="Cuomo C."/>
            <person name="Litvintseva A."/>
            <person name="Heitman J."/>
            <person name="Chen Y."/>
            <person name="Sun S."/>
            <person name="Springer D."/>
            <person name="Dromer F."/>
            <person name="Young S."/>
            <person name="Zeng Q."/>
            <person name="Chapman S."/>
            <person name="Gujja S."/>
            <person name="Saif S."/>
            <person name="Birren B."/>
        </authorList>
    </citation>
    <scope>NUCLEOTIDE SEQUENCE [LARGE SCALE GENOMIC DNA]</scope>
    <source>
        <strain evidence="10 11">ATCC 28783</strain>
    </source>
</reference>
<evidence type="ECO:0000256" key="6">
    <source>
        <dbReference type="PROSITE-ProRule" id="PRU00175"/>
    </source>
</evidence>
<sequence>MSRFPAFHTSPVSEHPYLALDEDSPPDPRSPPSIPAHIQEVFCISSQPRSRSSVPPSIRARPTTSDPGTQHQTSATNNRHRTSLSRRFSQISQISINQTRFTPSPEPIGRIQQIDEMSRPAHPSHIPLPSSPFRGRSPNGSPPGHSVITTATPASPTSPRTSFLPHFMRTRSRAATINHSIRGRPSPGVELGNPLSPVQSMHGSSGVDTTQMGSRQGSNGVDGVTRSSSTPVQGGLAGGAASATLTNLPPPNLLPGSDQNEVDANAGPSTSTDHSQSKTYRIRLVPHLETSRSLAFDPVVRELLPIVVPPGVTPSAASAGIDLTGPLVNGRPPACLLKIGRFTDKTMSGPLGNSRGPAPALAIAGGGGDVGSGRVAFKSKVVSRSHAEIWCEPGGKFFIRDTSSSSGTFLNHIRLSSPSTESRPTQINDGDILQLGVDYQGGHEDQFRCVKMRVELGREWQRAATEFNTNALKQLKALGGQPETPSSKGKAPDLSPQSTRKGKASVTDCCICLFSVTVCQSLFIAPCSHVFHYKCIRPLLMQHHPGFCCPLCRTFANLEEDVEAEDAWENASRRASVISRRLSNHSARLSAPQDPVPPIPTAVSPHENHVNHQMTGSTSTSSEEGNHTANGDTGLALARQSTAVAPAPSSPRSDVDMISVPEDQALDVLRLNADPALRGSLEAVRDPSVLVDALPIVDNREEFGSLSQAATPMNDTFLSTLAPGMHQRLDLAQQLVNGNGGVAQQFLDGNMPVGGVGQQVNENAAREVEVEGRGREDMDMMFT</sequence>
<dbReference type="InterPro" id="IPR000253">
    <property type="entry name" value="FHA_dom"/>
</dbReference>
<dbReference type="FunFam" id="2.60.200.20:FF:000044">
    <property type="entry name" value="Chromosome 8, whole genome shotgun sequence"/>
    <property type="match status" value="1"/>
</dbReference>
<keyword evidence="3 6" id="KW-0863">Zinc-finger</keyword>
<dbReference type="PANTHER" id="PTHR15067:SF7">
    <property type="entry name" value="E3 UBIQUITIN-PROTEIN LIGASE DMA1-RELATED"/>
    <property type="match status" value="1"/>
</dbReference>
<evidence type="ECO:0000313" key="11">
    <source>
        <dbReference type="Proteomes" id="UP000289152"/>
    </source>
</evidence>
<evidence type="ECO:0000313" key="10">
    <source>
        <dbReference type="EMBL" id="RXK35554.1"/>
    </source>
</evidence>
<evidence type="ECO:0000256" key="1">
    <source>
        <dbReference type="ARBA" id="ARBA00022679"/>
    </source>
</evidence>
<dbReference type="STRING" id="5217.A0A4Q1BCU8"/>
<dbReference type="SMART" id="SM00240">
    <property type="entry name" value="FHA"/>
    <property type="match status" value="1"/>
</dbReference>
<dbReference type="Proteomes" id="UP000289152">
    <property type="component" value="Unassembled WGS sequence"/>
</dbReference>
<name>A0A4Q1BCU8_TREME</name>
<evidence type="ECO:0000256" key="5">
    <source>
        <dbReference type="ARBA" id="ARBA00022833"/>
    </source>
</evidence>
<feature type="domain" description="RING-type" evidence="9">
    <location>
        <begin position="509"/>
        <end position="553"/>
    </location>
</feature>
<evidence type="ECO:0000256" key="3">
    <source>
        <dbReference type="ARBA" id="ARBA00022771"/>
    </source>
</evidence>
<comment type="caution">
    <text evidence="10">The sequence shown here is derived from an EMBL/GenBank/DDBJ whole genome shotgun (WGS) entry which is preliminary data.</text>
</comment>
<dbReference type="PROSITE" id="PS50006">
    <property type="entry name" value="FHA_DOMAIN"/>
    <property type="match status" value="1"/>
</dbReference>
<evidence type="ECO:0000256" key="7">
    <source>
        <dbReference type="SAM" id="MobiDB-lite"/>
    </source>
</evidence>
<evidence type="ECO:0000256" key="2">
    <source>
        <dbReference type="ARBA" id="ARBA00022723"/>
    </source>
</evidence>
<feature type="region of interest" description="Disordered" evidence="7">
    <location>
        <begin position="1"/>
        <end position="85"/>
    </location>
</feature>